<organism evidence="1 2">
    <name type="scientific">Caballeronia hypogeia</name>
    <dbReference type="NCBI Taxonomy" id="1777140"/>
    <lineage>
        <taxon>Bacteria</taxon>
        <taxon>Pseudomonadati</taxon>
        <taxon>Pseudomonadota</taxon>
        <taxon>Betaproteobacteria</taxon>
        <taxon>Burkholderiales</taxon>
        <taxon>Burkholderiaceae</taxon>
        <taxon>Caballeronia</taxon>
    </lineage>
</organism>
<protein>
    <submittedName>
        <fullName evidence="1">Uncharacterized protein</fullName>
    </submittedName>
</protein>
<dbReference type="RefSeq" id="WP_061171540.1">
    <property type="nucleotide sequence ID" value="NZ_FCOA02000035.1"/>
</dbReference>
<dbReference type="Proteomes" id="UP000054851">
    <property type="component" value="Unassembled WGS sequence"/>
</dbReference>
<evidence type="ECO:0000313" key="2">
    <source>
        <dbReference type="Proteomes" id="UP000054851"/>
    </source>
</evidence>
<gene>
    <name evidence="1" type="ORF">AWB79_06525</name>
</gene>
<comment type="caution">
    <text evidence="1">The sequence shown here is derived from an EMBL/GenBank/DDBJ whole genome shotgun (WGS) entry which is preliminary data.</text>
</comment>
<sequence length="60" mass="6399">MTTFAYDPFPLADDRAHSQIAELVAPPSTYAVLLRAPMSSIASNVSERADVSSVAILGYN</sequence>
<dbReference type="AlphaFoldDB" id="A0A158D639"/>
<proteinExistence type="predicted"/>
<dbReference type="OrthoDB" id="9009316at2"/>
<dbReference type="EMBL" id="FCOA02000035">
    <property type="protein sequence ID" value="SAK90105.1"/>
    <property type="molecule type" value="Genomic_DNA"/>
</dbReference>
<keyword evidence="2" id="KW-1185">Reference proteome</keyword>
<accession>A0A158D639</accession>
<evidence type="ECO:0000313" key="1">
    <source>
        <dbReference type="EMBL" id="SAK90105.1"/>
    </source>
</evidence>
<reference evidence="1" key="1">
    <citation type="submission" date="2016-01" db="EMBL/GenBank/DDBJ databases">
        <authorList>
            <person name="Peeters C."/>
        </authorList>
    </citation>
    <scope>NUCLEOTIDE SEQUENCE</scope>
    <source>
        <strain evidence="1">LMG 29322</strain>
    </source>
</reference>
<name>A0A158D639_9BURK</name>
<dbReference type="STRING" id="1777140.AWB79_06525"/>